<dbReference type="InParanoid" id="A0A165E2F8"/>
<keyword evidence="2" id="KW-0812">Transmembrane</keyword>
<evidence type="ECO:0008006" key="5">
    <source>
        <dbReference type="Google" id="ProtNLM"/>
    </source>
</evidence>
<sequence length="509" mass="53791">MSFLRFPPRASAGASLKLPVHPLAGSLALNGSRAGGFYLPLGNTSSEWDIISLEGGLLTPLSSQTESSKLSFGACFPPTCSTHESEAALIAAIKQRVDAGGVVQFSVGGTTASGFLQLFDLGGFNNFVTAVQGIVKRYGFNGFNIDLWSTGCVMSQDPDYQRPENTNSVYIISAIQKLRAIFGPSFTLSVTSSFAFDGHGALDASISCLSVIHALRDDVTFVSIYPVPLKADSLIAPDGKTYAPSSSDYWAAAADIAVGGRTGSIPVYNTTSAFPALRPNQTFIYLMASSGLDAMSNPGRIENAMSCITSGENCDSYKPQSGPHSDFRGFMVMSVETDELQNAPFRRAMRPYLDSMSSAQFALPASASFTSTSTSTTPSPSAPSGDAVAAKPESQGRSTRAVVIAVPIVTCVIVFLLAGWIFVPISPVTSGTVSSWTRVAGSEAAETSSPANIHALQTALDRAGFSFTALLTSLNRVHEDVPDERHYPPQRDGPMEHSGDAPPTYHDRS</sequence>
<dbReference type="InterPro" id="IPR017853">
    <property type="entry name" value="GH"/>
</dbReference>
<proteinExistence type="predicted"/>
<feature type="transmembrane region" description="Helical" evidence="2">
    <location>
        <begin position="401"/>
        <end position="423"/>
    </location>
</feature>
<evidence type="ECO:0000256" key="2">
    <source>
        <dbReference type="SAM" id="Phobius"/>
    </source>
</evidence>
<reference evidence="3 4" key="1">
    <citation type="journal article" date="2016" name="Mol. Biol. Evol.">
        <title>Comparative Genomics of Early-Diverging Mushroom-Forming Fungi Provides Insights into the Origins of Lignocellulose Decay Capabilities.</title>
        <authorList>
            <person name="Nagy L.G."/>
            <person name="Riley R."/>
            <person name="Tritt A."/>
            <person name="Adam C."/>
            <person name="Daum C."/>
            <person name="Floudas D."/>
            <person name="Sun H."/>
            <person name="Yadav J.S."/>
            <person name="Pangilinan J."/>
            <person name="Larsson K.H."/>
            <person name="Matsuura K."/>
            <person name="Barry K."/>
            <person name="Labutti K."/>
            <person name="Kuo R."/>
            <person name="Ohm R.A."/>
            <person name="Bhattacharya S.S."/>
            <person name="Shirouzu T."/>
            <person name="Yoshinaga Y."/>
            <person name="Martin F.M."/>
            <person name="Grigoriev I.V."/>
            <person name="Hibbett D.S."/>
        </authorList>
    </citation>
    <scope>NUCLEOTIDE SEQUENCE [LARGE SCALE GENOMIC DNA]</scope>
    <source>
        <strain evidence="3 4">HHB12029</strain>
    </source>
</reference>
<dbReference type="Proteomes" id="UP000077266">
    <property type="component" value="Unassembled WGS sequence"/>
</dbReference>
<name>A0A165E2F8_EXIGL</name>
<evidence type="ECO:0000313" key="3">
    <source>
        <dbReference type="EMBL" id="KZV85921.1"/>
    </source>
</evidence>
<evidence type="ECO:0000313" key="4">
    <source>
        <dbReference type="Proteomes" id="UP000077266"/>
    </source>
</evidence>
<keyword evidence="4" id="KW-1185">Reference proteome</keyword>
<protein>
    <recommendedName>
        <fullName evidence="5">Chitinase</fullName>
    </recommendedName>
</protein>
<dbReference type="SUPFAM" id="SSF51445">
    <property type="entry name" value="(Trans)glycosidases"/>
    <property type="match status" value="1"/>
</dbReference>
<feature type="region of interest" description="Disordered" evidence="1">
    <location>
        <begin position="480"/>
        <end position="509"/>
    </location>
</feature>
<organism evidence="3 4">
    <name type="scientific">Exidia glandulosa HHB12029</name>
    <dbReference type="NCBI Taxonomy" id="1314781"/>
    <lineage>
        <taxon>Eukaryota</taxon>
        <taxon>Fungi</taxon>
        <taxon>Dikarya</taxon>
        <taxon>Basidiomycota</taxon>
        <taxon>Agaricomycotina</taxon>
        <taxon>Agaricomycetes</taxon>
        <taxon>Auriculariales</taxon>
        <taxon>Exidiaceae</taxon>
        <taxon>Exidia</taxon>
    </lineage>
</organism>
<evidence type="ECO:0000256" key="1">
    <source>
        <dbReference type="SAM" id="MobiDB-lite"/>
    </source>
</evidence>
<accession>A0A165E2F8</accession>
<dbReference type="OrthoDB" id="73875at2759"/>
<dbReference type="Gene3D" id="3.20.20.80">
    <property type="entry name" value="Glycosidases"/>
    <property type="match status" value="1"/>
</dbReference>
<keyword evidence="2" id="KW-1133">Transmembrane helix</keyword>
<dbReference type="EMBL" id="KV426172">
    <property type="protein sequence ID" value="KZV85921.1"/>
    <property type="molecule type" value="Genomic_DNA"/>
</dbReference>
<dbReference type="AlphaFoldDB" id="A0A165E2F8"/>
<feature type="region of interest" description="Disordered" evidence="1">
    <location>
        <begin position="370"/>
        <end position="394"/>
    </location>
</feature>
<feature type="compositionally biased region" description="Low complexity" evidence="1">
    <location>
        <begin position="370"/>
        <end position="384"/>
    </location>
</feature>
<gene>
    <name evidence="3" type="ORF">EXIGLDRAFT_775114</name>
</gene>
<keyword evidence="2" id="KW-0472">Membrane</keyword>